<keyword evidence="3" id="KW-1185">Reference proteome</keyword>
<name>A0ABZ3D0C4_9PROT</name>
<gene>
    <name evidence="2" type="ORF">AAC691_12820</name>
</gene>
<sequence>MMREPTPGQHVAGIIEHMLPFAAVGVELWRLLIEKFIASMAEMRAADLETMAARPERLNTRPDRDALYERVRDRTATLIEDLRRAEDMPRGWFSFTPTAKRRLSAIDKAQAAEREWSEKGAVRFLQSEAAKLDRAVRRQDKKIRDFDSRPEVQGAARRLDDYPGAVRMAEGLRELKPDEELFKSLSPAIGQDGGIVRVNARAGLELLRRRVAIAAATRGAAAGKGGSLKEKVEIVPELEVAPEPEQDDRPDMPDDDSLMPTGLLM</sequence>
<dbReference type="EMBL" id="CP152276">
    <property type="protein sequence ID" value="XAE41193.1"/>
    <property type="molecule type" value="Genomic_DNA"/>
</dbReference>
<organism evidence="2 3">
    <name type="scientific">Nguyenibacter vanlangensis</name>
    <dbReference type="NCBI Taxonomy" id="1216886"/>
    <lineage>
        <taxon>Bacteria</taxon>
        <taxon>Pseudomonadati</taxon>
        <taxon>Pseudomonadota</taxon>
        <taxon>Alphaproteobacteria</taxon>
        <taxon>Acetobacterales</taxon>
        <taxon>Acetobacteraceae</taxon>
        <taxon>Nguyenibacter</taxon>
    </lineage>
</organism>
<proteinExistence type="predicted"/>
<dbReference type="RefSeq" id="WP_342627173.1">
    <property type="nucleotide sequence ID" value="NZ_CP152276.1"/>
</dbReference>
<evidence type="ECO:0000313" key="3">
    <source>
        <dbReference type="Proteomes" id="UP001449795"/>
    </source>
</evidence>
<protein>
    <submittedName>
        <fullName evidence="2">Uncharacterized protein</fullName>
    </submittedName>
</protein>
<evidence type="ECO:0000256" key="1">
    <source>
        <dbReference type="SAM" id="MobiDB-lite"/>
    </source>
</evidence>
<evidence type="ECO:0000313" key="2">
    <source>
        <dbReference type="EMBL" id="XAE41193.1"/>
    </source>
</evidence>
<accession>A0ABZ3D0C4</accession>
<dbReference type="Proteomes" id="UP001449795">
    <property type="component" value="Chromosome"/>
</dbReference>
<feature type="region of interest" description="Disordered" evidence="1">
    <location>
        <begin position="233"/>
        <end position="265"/>
    </location>
</feature>
<reference evidence="2 3" key="1">
    <citation type="submission" date="2024-04" db="EMBL/GenBank/DDBJ databases">
        <title>Complete genome sequence of Nguyenibacter vanlangesis HBCM-1154, a strain capable of nitrogen fixation, IAA production, and phosphorus solubilization isolated from sugarcane soil.</title>
        <authorList>
            <person name="MY HANH P."/>
        </authorList>
    </citation>
    <scope>NUCLEOTIDE SEQUENCE [LARGE SCALE GENOMIC DNA]</scope>
    <source>
        <strain evidence="2 3">HBCM 1154</strain>
    </source>
</reference>